<protein>
    <submittedName>
        <fullName evidence="3">CIA30 family protein</fullName>
    </submittedName>
</protein>
<evidence type="ECO:0000313" key="4">
    <source>
        <dbReference type="Proteomes" id="UP000707206"/>
    </source>
</evidence>
<reference evidence="3" key="2">
    <citation type="submission" date="2020-03" db="EMBL/GenBank/DDBJ databases">
        <title>Flavobacteriaceae bacterium strain TP-CH-4, a member of the family Flavobacteriaceae isolated from a deep-sea seamount.</title>
        <authorList>
            <person name="Zhang D.-C."/>
        </authorList>
    </citation>
    <scope>NUCLEOTIDE SEQUENCE</scope>
    <source>
        <strain evidence="3">TP-CH-4</strain>
    </source>
</reference>
<dbReference type="InterPro" id="IPR013857">
    <property type="entry name" value="NADH-UbQ_OxRdtase-assoc_prot30"/>
</dbReference>
<dbReference type="Pfam" id="PF08547">
    <property type="entry name" value="CIA30"/>
    <property type="match status" value="1"/>
</dbReference>
<dbReference type="SUPFAM" id="SSF49785">
    <property type="entry name" value="Galactose-binding domain-like"/>
    <property type="match status" value="1"/>
</dbReference>
<dbReference type="Gene3D" id="2.60.120.430">
    <property type="entry name" value="Galactose-binding lectin"/>
    <property type="match status" value="1"/>
</dbReference>
<dbReference type="AlphaFoldDB" id="A0A967AVT3"/>
<keyword evidence="4" id="KW-1185">Reference proteome</keyword>
<comment type="similarity">
    <text evidence="1">Belongs to the CIA30 family.</text>
</comment>
<dbReference type="Proteomes" id="UP000707206">
    <property type="component" value="Unassembled WGS sequence"/>
</dbReference>
<organism evidence="3 4">
    <name type="scientific">Pelagihabitans pacificus</name>
    <dbReference type="NCBI Taxonomy" id="2696054"/>
    <lineage>
        <taxon>Bacteria</taxon>
        <taxon>Pseudomonadati</taxon>
        <taxon>Bacteroidota</taxon>
        <taxon>Flavobacteriia</taxon>
        <taxon>Flavobacteriales</taxon>
        <taxon>Flavobacteriaceae</taxon>
        <taxon>Pelagihabitans</taxon>
    </lineage>
</organism>
<gene>
    <name evidence="3" type="ORF">FK220_018375</name>
</gene>
<reference evidence="3" key="1">
    <citation type="submission" date="2019-07" db="EMBL/GenBank/DDBJ databases">
        <authorList>
            <person name="De-Chao Zhang Q."/>
        </authorList>
    </citation>
    <scope>NUCLEOTIDE SEQUENCE</scope>
    <source>
        <strain evidence="3">TP-CH-4</strain>
    </source>
</reference>
<dbReference type="PANTHER" id="PTHR13194">
    <property type="entry name" value="COMPLEX I INTERMEDIATE-ASSOCIATED PROTEIN 30"/>
    <property type="match status" value="1"/>
</dbReference>
<feature type="domain" description="NADH:ubiquinone oxidoreductase intermediate-associated protein 30" evidence="2">
    <location>
        <begin position="8"/>
        <end position="158"/>
    </location>
</feature>
<name>A0A967AVT3_9FLAO</name>
<proteinExistence type="inferred from homology"/>
<evidence type="ECO:0000313" key="3">
    <source>
        <dbReference type="EMBL" id="NHF61326.1"/>
    </source>
</evidence>
<evidence type="ECO:0000256" key="1">
    <source>
        <dbReference type="ARBA" id="ARBA00007884"/>
    </source>
</evidence>
<sequence length="164" mass="18534">MTQSAILFDFNTASDISNWYVVDDGVMGGRSAGEIALSDEGHGVFKGTVSLENNGGFSSVRHRFASKDASSYNKFVIRLKGDGKKYQFRVKTRTGDYYSYIHVMKTSGKWESIEIPFDTMYPAFRGRTLELPNYPGETMEEIAFLIGNKKAETFRLEINLVEIR</sequence>
<dbReference type="EMBL" id="VIKU02000007">
    <property type="protein sequence ID" value="NHF61326.1"/>
    <property type="molecule type" value="Genomic_DNA"/>
</dbReference>
<evidence type="ECO:0000259" key="2">
    <source>
        <dbReference type="Pfam" id="PF08547"/>
    </source>
</evidence>
<accession>A0A967AVT3</accession>
<dbReference type="InterPro" id="IPR039131">
    <property type="entry name" value="NDUFAF1"/>
</dbReference>
<dbReference type="InterPro" id="IPR008979">
    <property type="entry name" value="Galactose-bd-like_sf"/>
</dbReference>
<dbReference type="PANTHER" id="PTHR13194:SF19">
    <property type="entry name" value="NAD(P)-BINDING ROSSMANN-FOLD SUPERFAMILY PROTEIN"/>
    <property type="match status" value="1"/>
</dbReference>
<comment type="caution">
    <text evidence="3">The sequence shown here is derived from an EMBL/GenBank/DDBJ whole genome shotgun (WGS) entry which is preliminary data.</text>
</comment>